<evidence type="ECO:0000313" key="10">
    <source>
        <dbReference type="EMBL" id="KAK2580386.1"/>
    </source>
</evidence>
<proteinExistence type="inferred from homology"/>
<dbReference type="InterPro" id="IPR023128">
    <property type="entry name" value="Prot_N_Gln_amidohydro_ab_roll"/>
</dbReference>
<dbReference type="AlphaFoldDB" id="A0AAD9RJP9"/>
<dbReference type="InterPro" id="IPR039733">
    <property type="entry name" value="NTAQ1"/>
</dbReference>
<dbReference type="Pfam" id="PF09764">
    <property type="entry name" value="Nt_Gln_amidase"/>
    <property type="match status" value="1"/>
</dbReference>
<dbReference type="InterPro" id="IPR037132">
    <property type="entry name" value="N_Gln_amidohydro_ab_roll_sf"/>
</dbReference>
<dbReference type="Proteomes" id="UP001258017">
    <property type="component" value="Unassembled WGS sequence"/>
</dbReference>
<gene>
    <name evidence="10" type="ORF">KPH14_006141</name>
</gene>
<dbReference type="EC" id="3.5.1.122" evidence="4 8"/>
<evidence type="ECO:0000256" key="6">
    <source>
        <dbReference type="ARBA" id="ARBA00022801"/>
    </source>
</evidence>
<evidence type="ECO:0000256" key="3">
    <source>
        <dbReference type="ARBA" id="ARBA00011245"/>
    </source>
</evidence>
<dbReference type="Gene3D" id="3.10.620.10">
    <property type="entry name" value="Protein N-terminal glutamine amidohydrolase, alpha beta roll"/>
    <property type="match status" value="1"/>
</dbReference>
<reference evidence="10" key="2">
    <citation type="journal article" date="2023" name="Commun. Biol.">
        <title>Intrasexual cuticular hydrocarbon dimorphism in a wasp sheds light on hydrocarbon biosynthesis genes in Hymenoptera.</title>
        <authorList>
            <person name="Moris V.C."/>
            <person name="Podsiadlowski L."/>
            <person name="Martin S."/>
            <person name="Oeyen J.P."/>
            <person name="Donath A."/>
            <person name="Petersen M."/>
            <person name="Wilbrandt J."/>
            <person name="Misof B."/>
            <person name="Liedtke D."/>
            <person name="Thamm M."/>
            <person name="Scheiner R."/>
            <person name="Schmitt T."/>
            <person name="Niehuis O."/>
        </authorList>
    </citation>
    <scope>NUCLEOTIDE SEQUENCE</scope>
    <source>
        <strain evidence="10">GBR_01_08_01A</strain>
    </source>
</reference>
<comment type="catalytic activity">
    <reaction evidence="7 8">
        <text>N-terminal L-glutaminyl-[protein] + H2O = N-terminal L-glutamyl-[protein] + NH4(+)</text>
        <dbReference type="Rhea" id="RHEA:50680"/>
        <dbReference type="Rhea" id="RHEA-COMP:12668"/>
        <dbReference type="Rhea" id="RHEA-COMP:12777"/>
        <dbReference type="ChEBI" id="CHEBI:15377"/>
        <dbReference type="ChEBI" id="CHEBI:28938"/>
        <dbReference type="ChEBI" id="CHEBI:64721"/>
        <dbReference type="ChEBI" id="CHEBI:64722"/>
        <dbReference type="EC" id="3.5.1.122"/>
    </reaction>
</comment>
<dbReference type="PANTHER" id="PTHR13035:SF0">
    <property type="entry name" value="PROTEIN N-TERMINAL GLUTAMINE AMIDOHYDROLASE"/>
    <property type="match status" value="1"/>
</dbReference>
<evidence type="ECO:0000313" key="11">
    <source>
        <dbReference type="Proteomes" id="UP001258017"/>
    </source>
</evidence>
<comment type="subunit">
    <text evidence="3 8">Monomer.</text>
</comment>
<feature type="domain" description="Protein N-terminal glutamine amidohydrolase alpha beta roll" evidence="9">
    <location>
        <begin position="86"/>
        <end position="263"/>
    </location>
</feature>
<dbReference type="GO" id="GO:0070773">
    <property type="term" value="F:protein-N-terminal glutamine amidohydrolase activity"/>
    <property type="evidence" value="ECO:0007669"/>
    <property type="project" value="UniProtKB-UniRule"/>
</dbReference>
<comment type="function">
    <text evidence="1 8">Mediates the side-chain deamidation of N-terminal glutamine residues to glutamate, an important step in N-end rule pathway of protein degradation. Conversion of the resulting N-terminal glutamine to glutamate renders the protein susceptible to arginylation, polyubiquitination and degradation as specified by the N-end rule. Does not act on substrates with internal or C-terminal glutamine and does not act on non-glutamine residues in any position.</text>
</comment>
<keyword evidence="11" id="KW-1185">Reference proteome</keyword>
<dbReference type="EMBL" id="JAIFRP010000053">
    <property type="protein sequence ID" value="KAK2580386.1"/>
    <property type="molecule type" value="Genomic_DNA"/>
</dbReference>
<dbReference type="GO" id="GO:0005634">
    <property type="term" value="C:nucleus"/>
    <property type="evidence" value="ECO:0007669"/>
    <property type="project" value="TreeGrafter"/>
</dbReference>
<comment type="similarity">
    <text evidence="2 8">Belongs to the NTAQ1 family.</text>
</comment>
<evidence type="ECO:0000256" key="5">
    <source>
        <dbReference type="ARBA" id="ARBA00021247"/>
    </source>
</evidence>
<reference evidence="10" key="1">
    <citation type="submission" date="2021-08" db="EMBL/GenBank/DDBJ databases">
        <authorList>
            <person name="Misof B."/>
            <person name="Oliver O."/>
            <person name="Podsiadlowski L."/>
            <person name="Donath A."/>
            <person name="Peters R."/>
            <person name="Mayer C."/>
            <person name="Rust J."/>
            <person name="Gunkel S."/>
            <person name="Lesny P."/>
            <person name="Martin S."/>
            <person name="Oeyen J.P."/>
            <person name="Petersen M."/>
            <person name="Panagiotis P."/>
            <person name="Wilbrandt J."/>
            <person name="Tanja T."/>
        </authorList>
    </citation>
    <scope>NUCLEOTIDE SEQUENCE</scope>
    <source>
        <strain evidence="10">GBR_01_08_01A</strain>
        <tissue evidence="10">Thorax + abdomen</tissue>
    </source>
</reference>
<evidence type="ECO:0000256" key="8">
    <source>
        <dbReference type="RuleBase" id="RU367082"/>
    </source>
</evidence>
<comment type="caution">
    <text evidence="10">The sequence shown here is derived from an EMBL/GenBank/DDBJ whole genome shotgun (WGS) entry which is preliminary data.</text>
</comment>
<name>A0AAD9RJP9_9HYME</name>
<sequence length="283" mass="32223">MANYEVMGAKPAALITHGVAKEYNIIGLSANEFLQKHFERQGPSLVVSTDFELPRVCKQRMAVEPRVAGNTKPLVPLFTKASDCVYTSCYCEENVWKLCQDVATKHASELQHCHVAFISNSRRSVPLWRQRAGKDEDKLVVWDYHAILIYAPDERAVVYDLDSALPFPTHFWKYATETFRSDEALRPEFHRRFRLVPASLYLQHFASNRQHMKREDGTWIKTPPDYPPISTPTCKDNLDSFINMDPGTGLGSVMSLKQLVNRFYRPNVNTPAPPSPQPQATPT</sequence>
<evidence type="ECO:0000256" key="1">
    <source>
        <dbReference type="ARBA" id="ARBA00003923"/>
    </source>
</evidence>
<evidence type="ECO:0000256" key="4">
    <source>
        <dbReference type="ARBA" id="ARBA00012718"/>
    </source>
</evidence>
<dbReference type="GO" id="GO:0008418">
    <property type="term" value="F:protein-N-terminal asparagine amidohydrolase activity"/>
    <property type="evidence" value="ECO:0007669"/>
    <property type="project" value="UniProtKB-UniRule"/>
</dbReference>
<evidence type="ECO:0000256" key="7">
    <source>
        <dbReference type="ARBA" id="ARBA00048768"/>
    </source>
</evidence>
<organism evidence="10 11">
    <name type="scientific">Odynerus spinipes</name>
    <dbReference type="NCBI Taxonomy" id="1348599"/>
    <lineage>
        <taxon>Eukaryota</taxon>
        <taxon>Metazoa</taxon>
        <taxon>Ecdysozoa</taxon>
        <taxon>Arthropoda</taxon>
        <taxon>Hexapoda</taxon>
        <taxon>Insecta</taxon>
        <taxon>Pterygota</taxon>
        <taxon>Neoptera</taxon>
        <taxon>Endopterygota</taxon>
        <taxon>Hymenoptera</taxon>
        <taxon>Apocrita</taxon>
        <taxon>Aculeata</taxon>
        <taxon>Vespoidea</taxon>
        <taxon>Vespidae</taxon>
        <taxon>Eumeninae</taxon>
        <taxon>Odynerus</taxon>
    </lineage>
</organism>
<dbReference type="GO" id="GO:0005829">
    <property type="term" value="C:cytosol"/>
    <property type="evidence" value="ECO:0007669"/>
    <property type="project" value="TreeGrafter"/>
</dbReference>
<accession>A0AAD9RJP9</accession>
<evidence type="ECO:0000256" key="2">
    <source>
        <dbReference type="ARBA" id="ARBA00008985"/>
    </source>
</evidence>
<keyword evidence="6 8" id="KW-0378">Hydrolase</keyword>
<dbReference type="FunFam" id="3.10.620.10:FF:000001">
    <property type="entry name" value="Blast:Protein N-terminal glutamine amidohydrolase"/>
    <property type="match status" value="1"/>
</dbReference>
<protein>
    <recommendedName>
        <fullName evidence="5 8">Protein N-terminal glutamine amidohydrolase</fullName>
        <ecNumber evidence="4 8">3.5.1.122</ecNumber>
    </recommendedName>
    <alternativeName>
        <fullName evidence="8">Protein NH2-terminal glutamine deamidase</fullName>
    </alternativeName>
</protein>
<dbReference type="PANTHER" id="PTHR13035">
    <property type="entry name" value="PROTEIN N-TERMINAL GLUTAMINE AMIDOHYDROLASE"/>
    <property type="match status" value="1"/>
</dbReference>
<evidence type="ECO:0000259" key="9">
    <source>
        <dbReference type="Pfam" id="PF09764"/>
    </source>
</evidence>